<proteinExistence type="predicted"/>
<sequence>MKLVATNSIKPGTKLSKAITNQKGQVLINAGVPLTERMIMRLVDYRISFVYIDEEKTKDIEAKGTISDKTHSKAIQTIENTFNELKSDQGLTNSFVIEKATKQFSEVIRSVMSELKGNKELLTLLSNVMVHDHYIFTHSFNVTLYSLAIGIKLNLTEKQLEALGLGALLHDVGKMLIPLDILMKPGKLTMEEFEMVKQHTTDGFNLLRNLPNVPLTAAHCALQHHERLDGSGYPRRLKGDDIHLFGKILAVADVFDAVTTNRVYRQAMLPHEGLEILYAGTGTHFDTKMVEAFRNAVAIYPVGLTVTFNDGRTGVVVTQNQGYCDRPIVRILEENGHEVEPYEFDLKDNLGVMVTKCSLEAESA</sequence>
<dbReference type="InterPro" id="IPR037522">
    <property type="entry name" value="HD_GYP_dom"/>
</dbReference>
<dbReference type="EMBL" id="JAFELM010000036">
    <property type="protein sequence ID" value="MBM6618864.1"/>
    <property type="molecule type" value="Genomic_DNA"/>
</dbReference>
<dbReference type="SUPFAM" id="SSF109604">
    <property type="entry name" value="HD-domain/PDEase-like"/>
    <property type="match status" value="1"/>
</dbReference>
<dbReference type="PROSITE" id="PS51832">
    <property type="entry name" value="HD_GYP"/>
    <property type="match status" value="1"/>
</dbReference>
<name>A0ABS2DK40_9BACI</name>
<evidence type="ECO:0000313" key="3">
    <source>
        <dbReference type="Proteomes" id="UP001518925"/>
    </source>
</evidence>
<organism evidence="2 3">
    <name type="scientific">Bacillus suaedaesalsae</name>
    <dbReference type="NCBI Taxonomy" id="2810349"/>
    <lineage>
        <taxon>Bacteria</taxon>
        <taxon>Bacillati</taxon>
        <taxon>Bacillota</taxon>
        <taxon>Bacilli</taxon>
        <taxon>Bacillales</taxon>
        <taxon>Bacillaceae</taxon>
        <taxon>Bacillus</taxon>
    </lineage>
</organism>
<reference evidence="2 3" key="1">
    <citation type="submission" date="2021-02" db="EMBL/GenBank/DDBJ databases">
        <title>Bacillus sp. RD4P76, an endophyte from a halophyte.</title>
        <authorList>
            <person name="Sun J.-Q."/>
        </authorList>
    </citation>
    <scope>NUCLEOTIDE SEQUENCE [LARGE SCALE GENOMIC DNA]</scope>
    <source>
        <strain evidence="2 3">RD4P76</strain>
    </source>
</reference>
<evidence type="ECO:0000259" key="1">
    <source>
        <dbReference type="PROSITE" id="PS51832"/>
    </source>
</evidence>
<dbReference type="Gene3D" id="1.10.3210.10">
    <property type="entry name" value="Hypothetical protein af1432"/>
    <property type="match status" value="1"/>
</dbReference>
<accession>A0ABS2DK40</accession>
<dbReference type="PANTHER" id="PTHR43155:SF2">
    <property type="entry name" value="CYCLIC DI-GMP PHOSPHODIESTERASE PA4108"/>
    <property type="match status" value="1"/>
</dbReference>
<dbReference type="CDD" id="cd00077">
    <property type="entry name" value="HDc"/>
    <property type="match status" value="1"/>
</dbReference>
<feature type="domain" description="HD-GYP" evidence="1">
    <location>
        <begin position="113"/>
        <end position="309"/>
    </location>
</feature>
<dbReference type="InterPro" id="IPR003607">
    <property type="entry name" value="HD/PDEase_dom"/>
</dbReference>
<comment type="caution">
    <text evidence="2">The sequence shown here is derived from an EMBL/GenBank/DDBJ whole genome shotgun (WGS) entry which is preliminary data.</text>
</comment>
<gene>
    <name evidence="2" type="ORF">JR050_14440</name>
</gene>
<dbReference type="Proteomes" id="UP001518925">
    <property type="component" value="Unassembled WGS sequence"/>
</dbReference>
<dbReference type="Pfam" id="PF13487">
    <property type="entry name" value="HD_5"/>
    <property type="match status" value="1"/>
</dbReference>
<keyword evidence="3" id="KW-1185">Reference proteome</keyword>
<dbReference type="RefSeq" id="WP_204204211.1">
    <property type="nucleotide sequence ID" value="NZ_JAFELM010000036.1"/>
</dbReference>
<dbReference type="SMART" id="SM00471">
    <property type="entry name" value="HDc"/>
    <property type="match status" value="1"/>
</dbReference>
<evidence type="ECO:0000313" key="2">
    <source>
        <dbReference type="EMBL" id="MBM6618864.1"/>
    </source>
</evidence>
<protein>
    <submittedName>
        <fullName evidence="2">HD domain-containing protein</fullName>
    </submittedName>
</protein>
<dbReference type="PANTHER" id="PTHR43155">
    <property type="entry name" value="CYCLIC DI-GMP PHOSPHODIESTERASE PA4108-RELATED"/>
    <property type="match status" value="1"/>
</dbReference>